<dbReference type="GO" id="GO:0042626">
    <property type="term" value="F:ATPase-coupled transmembrane transporter activity"/>
    <property type="evidence" value="ECO:0007669"/>
    <property type="project" value="TreeGrafter"/>
</dbReference>
<dbReference type="PANTHER" id="PTHR24221">
    <property type="entry name" value="ATP-BINDING CASSETTE SUB-FAMILY B"/>
    <property type="match status" value="1"/>
</dbReference>
<keyword evidence="2" id="KW-0067">ATP-binding</keyword>
<dbReference type="InterPro" id="IPR039421">
    <property type="entry name" value="Type_1_exporter"/>
</dbReference>
<gene>
    <name evidence="2" type="ORF">OBE_16209</name>
</gene>
<proteinExistence type="predicted"/>
<feature type="non-terminal residue" evidence="2">
    <location>
        <position position="1"/>
    </location>
</feature>
<accession>K1RYM6</accession>
<dbReference type="PANTHER" id="PTHR24221:SF654">
    <property type="entry name" value="ATP-BINDING CASSETTE SUB-FAMILY B MEMBER 6"/>
    <property type="match status" value="1"/>
</dbReference>
<dbReference type="InterPro" id="IPR003439">
    <property type="entry name" value="ABC_transporter-like_ATP-bd"/>
</dbReference>
<protein>
    <submittedName>
        <fullName evidence="2">ABC transporter permease/ATP-binding protein</fullName>
    </submittedName>
</protein>
<organism evidence="2">
    <name type="scientific">human gut metagenome</name>
    <dbReference type="NCBI Taxonomy" id="408170"/>
    <lineage>
        <taxon>unclassified sequences</taxon>
        <taxon>metagenomes</taxon>
        <taxon>organismal metagenomes</taxon>
    </lineage>
</organism>
<reference evidence="2" key="1">
    <citation type="journal article" date="2013" name="Environ. Microbiol.">
        <title>Microbiota from the distal guts of lean and obese adolescents exhibit partial functional redundancy besides clear differences in community structure.</title>
        <authorList>
            <person name="Ferrer M."/>
            <person name="Ruiz A."/>
            <person name="Lanza F."/>
            <person name="Haange S.B."/>
            <person name="Oberbach A."/>
            <person name="Till H."/>
            <person name="Bargiela R."/>
            <person name="Campoy C."/>
            <person name="Segura M.T."/>
            <person name="Richter M."/>
            <person name="von Bergen M."/>
            <person name="Seifert J."/>
            <person name="Suarez A."/>
        </authorList>
    </citation>
    <scope>NUCLEOTIDE SEQUENCE</scope>
</reference>
<dbReference type="EMBL" id="AJWZ01011092">
    <property type="protein sequence ID" value="EKC46525.1"/>
    <property type="molecule type" value="Genomic_DNA"/>
</dbReference>
<dbReference type="SUPFAM" id="SSF52540">
    <property type="entry name" value="P-loop containing nucleoside triphosphate hydrolases"/>
    <property type="match status" value="1"/>
</dbReference>
<evidence type="ECO:0000259" key="1">
    <source>
        <dbReference type="Pfam" id="PF00005"/>
    </source>
</evidence>
<evidence type="ECO:0000313" key="2">
    <source>
        <dbReference type="EMBL" id="EKC46525.1"/>
    </source>
</evidence>
<name>K1RYM6_9ZZZZ</name>
<sequence length="171" mass="18393">LNGISCRNVTFAYPNGRRNILERFTHDFRPGSTTAVIGPTGAGKSTLIRLLLGLLRPQEGSVTLYGEGCRPVEASAAARRALVYVPQGNSLLSGTIRENLRAGNRHASELEMRRALYSAAADFVDLLPLGLDTPCGEGGEGLSEGQAQRIAIARALLGQGRILLFDEFSRR</sequence>
<dbReference type="GO" id="GO:0016887">
    <property type="term" value="F:ATP hydrolysis activity"/>
    <property type="evidence" value="ECO:0007669"/>
    <property type="project" value="InterPro"/>
</dbReference>
<feature type="non-terminal residue" evidence="2">
    <location>
        <position position="171"/>
    </location>
</feature>
<dbReference type="Gene3D" id="3.40.50.300">
    <property type="entry name" value="P-loop containing nucleotide triphosphate hydrolases"/>
    <property type="match status" value="1"/>
</dbReference>
<dbReference type="AlphaFoldDB" id="K1RYM6"/>
<feature type="domain" description="ABC transporter" evidence="1">
    <location>
        <begin position="22"/>
        <end position="167"/>
    </location>
</feature>
<keyword evidence="2" id="KW-0547">Nucleotide-binding</keyword>
<dbReference type="GO" id="GO:0005524">
    <property type="term" value="F:ATP binding"/>
    <property type="evidence" value="ECO:0007669"/>
    <property type="project" value="UniProtKB-KW"/>
</dbReference>
<comment type="caution">
    <text evidence="2">The sequence shown here is derived from an EMBL/GenBank/DDBJ whole genome shotgun (WGS) entry which is preliminary data.</text>
</comment>
<dbReference type="Pfam" id="PF00005">
    <property type="entry name" value="ABC_tran"/>
    <property type="match status" value="1"/>
</dbReference>
<dbReference type="InterPro" id="IPR027417">
    <property type="entry name" value="P-loop_NTPase"/>
</dbReference>